<organism evidence="1 2">
    <name type="scientific">Methanosarcina barkeri str. Wiesmoor</name>
    <dbReference type="NCBI Taxonomy" id="1434109"/>
    <lineage>
        <taxon>Archaea</taxon>
        <taxon>Methanobacteriati</taxon>
        <taxon>Methanobacteriota</taxon>
        <taxon>Stenosarchaea group</taxon>
        <taxon>Methanomicrobia</taxon>
        <taxon>Methanosarcinales</taxon>
        <taxon>Methanosarcinaceae</taxon>
        <taxon>Methanosarcina</taxon>
    </lineage>
</organism>
<dbReference type="KEGG" id="mbw:MSBRW_2624"/>
<sequence>MYNVWLALLDEPEFLKELSMQGHSTERNFSEYKTKHSLKVSSFTPNYLSIDFYSRQSRELRDKNCFIIKTGKGNFVIFDENRFEKPYLDLDLSRAEELDYENPNNFEHLDDAFKENLIENFSIEHLWFLGIFNQIIGRISLENKCYIGPRGVKRSIFDVYFKDKKTQEIVKIFKYKGLEDLYYSIFTESCIYFFEGKNFPDGKGGLDLGWHKIIYPASRFKKYSSKRLIPGYFLKLGTVVYFVVFPDFQYCKRGIILNDKKQFTPEHIFKIDLKIEI</sequence>
<dbReference type="Proteomes" id="UP000033038">
    <property type="component" value="Chromosome"/>
</dbReference>
<reference evidence="1 2" key="1">
    <citation type="submission" date="2014-07" db="EMBL/GenBank/DDBJ databases">
        <title>Methanogenic archaea and the global carbon cycle.</title>
        <authorList>
            <person name="Henriksen J.R."/>
            <person name="Luke J."/>
            <person name="Reinhart S."/>
            <person name="Benedict M.N."/>
            <person name="Youngblut N.D."/>
            <person name="Metcalf M.E."/>
            <person name="Whitaker R.J."/>
            <person name="Metcalf W.W."/>
        </authorList>
    </citation>
    <scope>NUCLEOTIDE SEQUENCE [LARGE SCALE GENOMIC DNA]</scope>
    <source>
        <strain evidence="1 2">Wiesmoor</strain>
    </source>
</reference>
<protein>
    <submittedName>
        <fullName evidence="1">Uncharacterized protein</fullName>
    </submittedName>
</protein>
<dbReference type="HOGENOM" id="CLU_1003288_0_0_2"/>
<dbReference type="EMBL" id="CP009526">
    <property type="protein sequence ID" value="AKB51877.1"/>
    <property type="molecule type" value="Genomic_DNA"/>
</dbReference>
<proteinExistence type="predicted"/>
<dbReference type="AlphaFoldDB" id="A0A0E3QLK0"/>
<name>A0A0E3QLK0_METBA</name>
<evidence type="ECO:0000313" key="2">
    <source>
        <dbReference type="Proteomes" id="UP000033038"/>
    </source>
</evidence>
<gene>
    <name evidence="1" type="ORF">MSBRW_2624</name>
</gene>
<dbReference type="PATRIC" id="fig|1434109.4.peg.3419"/>
<evidence type="ECO:0000313" key="1">
    <source>
        <dbReference type="EMBL" id="AKB51877.1"/>
    </source>
</evidence>
<accession>A0A0E3QLK0</accession>